<accession>A0ABT3W8H6</accession>
<feature type="non-terminal residue" evidence="1">
    <location>
        <position position="1"/>
    </location>
</feature>
<comment type="caution">
    <text evidence="1">The sequence shown here is derived from an EMBL/GenBank/DDBJ whole genome shotgun (WGS) entry which is preliminary data.</text>
</comment>
<dbReference type="EMBL" id="JANIDW010000013">
    <property type="protein sequence ID" value="MCX5615355.1"/>
    <property type="molecule type" value="Genomic_DNA"/>
</dbReference>
<organism evidence="1 2">
    <name type="scientific">Bombella saccharophila</name>
    <dbReference type="NCBI Taxonomy" id="2967338"/>
    <lineage>
        <taxon>Bacteria</taxon>
        <taxon>Pseudomonadati</taxon>
        <taxon>Pseudomonadota</taxon>
        <taxon>Alphaproteobacteria</taxon>
        <taxon>Acetobacterales</taxon>
        <taxon>Acetobacteraceae</taxon>
        <taxon>Bombella</taxon>
    </lineage>
</organism>
<sequence>SKYPQQIPASQPPIITKSKSPYQQINQIVTLTFLNHLLPGRTSIMLSVSDDNNAPSPTITALGLR</sequence>
<evidence type="ECO:0000313" key="1">
    <source>
        <dbReference type="EMBL" id="MCX5615355.1"/>
    </source>
</evidence>
<dbReference type="Proteomes" id="UP001165648">
    <property type="component" value="Unassembled WGS sequence"/>
</dbReference>
<evidence type="ECO:0000313" key="2">
    <source>
        <dbReference type="Proteomes" id="UP001165648"/>
    </source>
</evidence>
<protein>
    <submittedName>
        <fullName evidence="1">Uncharacterized protein</fullName>
    </submittedName>
</protein>
<gene>
    <name evidence="1" type="ORF">NQF64_08920</name>
</gene>
<dbReference type="RefSeq" id="WP_266107154.1">
    <property type="nucleotide sequence ID" value="NZ_JANIDW010000013.1"/>
</dbReference>
<name>A0ABT3W8H6_9PROT</name>
<proteinExistence type="predicted"/>
<reference evidence="1 2" key="1">
    <citation type="submission" date="2022-07" db="EMBL/GenBank/DDBJ databases">
        <title>Bombella genomes.</title>
        <authorList>
            <person name="Harer L."/>
            <person name="Styblova S."/>
            <person name="Ehrmann M."/>
        </authorList>
    </citation>
    <scope>NUCLEOTIDE SEQUENCE [LARGE SCALE GENOMIC DNA]</scope>
    <source>
        <strain evidence="1 2">TMW 2.2558</strain>
    </source>
</reference>
<keyword evidence="2" id="KW-1185">Reference proteome</keyword>